<sequence>MFFALLLTTFVIAAAVSLVVVRIFDQPVGRILDRIIQDAIASAWRRYITFAAFVVGISGGVRIYALERYIQPEQKGAAPLVLTSERWVLEIYRCIIQTLQSIAWMYLLVFVFALIAYVIVKASELKHRRRESQPD</sequence>
<protein>
    <submittedName>
        <fullName evidence="2">Uncharacterized protein</fullName>
    </submittedName>
</protein>
<feature type="transmembrane region" description="Helical" evidence="1">
    <location>
        <begin position="44"/>
        <end position="65"/>
    </location>
</feature>
<accession>A0A1M5XSC3</accession>
<feature type="transmembrane region" description="Helical" evidence="1">
    <location>
        <begin position="102"/>
        <end position="120"/>
    </location>
</feature>
<gene>
    <name evidence="2" type="ORF">SAMN04488135_107104</name>
</gene>
<dbReference type="OrthoDB" id="2111593at2"/>
<keyword evidence="3" id="KW-1185">Reference proteome</keyword>
<evidence type="ECO:0000313" key="2">
    <source>
        <dbReference type="EMBL" id="SHI02592.1"/>
    </source>
</evidence>
<dbReference type="EMBL" id="FQXE01000007">
    <property type="protein sequence ID" value="SHI02592.1"/>
    <property type="molecule type" value="Genomic_DNA"/>
</dbReference>
<feature type="transmembrane region" description="Helical" evidence="1">
    <location>
        <begin position="6"/>
        <end position="24"/>
    </location>
</feature>
<keyword evidence="1" id="KW-0812">Transmembrane</keyword>
<keyword evidence="1" id="KW-0472">Membrane</keyword>
<dbReference type="RefSeq" id="WP_073103987.1">
    <property type="nucleotide sequence ID" value="NZ_FQXE01000007.1"/>
</dbReference>
<dbReference type="Proteomes" id="UP000184226">
    <property type="component" value="Unassembled WGS sequence"/>
</dbReference>
<proteinExistence type="predicted"/>
<dbReference type="STRING" id="658167.SAMN04488135_107104"/>
<name>A0A1M5XSC3_9BURK</name>
<organism evidence="2 3">
    <name type="scientific">Pollutimonas bauzanensis</name>
    <dbReference type="NCBI Taxonomy" id="658167"/>
    <lineage>
        <taxon>Bacteria</taxon>
        <taxon>Pseudomonadati</taxon>
        <taxon>Pseudomonadota</taxon>
        <taxon>Betaproteobacteria</taxon>
        <taxon>Burkholderiales</taxon>
        <taxon>Alcaligenaceae</taxon>
        <taxon>Pollutimonas</taxon>
    </lineage>
</organism>
<evidence type="ECO:0000256" key="1">
    <source>
        <dbReference type="SAM" id="Phobius"/>
    </source>
</evidence>
<evidence type="ECO:0000313" key="3">
    <source>
        <dbReference type="Proteomes" id="UP000184226"/>
    </source>
</evidence>
<keyword evidence="1" id="KW-1133">Transmembrane helix</keyword>
<dbReference type="AlphaFoldDB" id="A0A1M5XSC3"/>
<reference evidence="2 3" key="1">
    <citation type="submission" date="2016-11" db="EMBL/GenBank/DDBJ databases">
        <authorList>
            <person name="Jaros S."/>
            <person name="Januszkiewicz K."/>
            <person name="Wedrychowicz H."/>
        </authorList>
    </citation>
    <scope>NUCLEOTIDE SEQUENCE [LARGE SCALE GENOMIC DNA]</scope>
    <source>
        <strain evidence="2 3">CGMCC 1.10190</strain>
    </source>
</reference>